<reference evidence="1" key="1">
    <citation type="submission" date="2021-02" db="EMBL/GenBank/DDBJ databases">
        <authorList>
            <person name="Nowell W R."/>
        </authorList>
    </citation>
    <scope>NUCLEOTIDE SEQUENCE</scope>
</reference>
<sequence>LSSECIKRQNVLRFIITTCSGLSSECIKVYHRNVFRLIVNVLRFIITMCL</sequence>
<feature type="non-terminal residue" evidence="1">
    <location>
        <position position="1"/>
    </location>
</feature>
<evidence type="ECO:0000313" key="2">
    <source>
        <dbReference type="Proteomes" id="UP000681720"/>
    </source>
</evidence>
<protein>
    <submittedName>
        <fullName evidence="1">Uncharacterized protein</fullName>
    </submittedName>
</protein>
<comment type="caution">
    <text evidence="1">The sequence shown here is derived from an EMBL/GenBank/DDBJ whole genome shotgun (WGS) entry which is preliminary data.</text>
</comment>
<dbReference type="AlphaFoldDB" id="A0A8S3DTK6"/>
<evidence type="ECO:0000313" key="1">
    <source>
        <dbReference type="EMBL" id="CAF5003846.1"/>
    </source>
</evidence>
<dbReference type="EMBL" id="CAJOBJ010208407">
    <property type="protein sequence ID" value="CAF5003846.1"/>
    <property type="molecule type" value="Genomic_DNA"/>
</dbReference>
<feature type="non-terminal residue" evidence="1">
    <location>
        <position position="50"/>
    </location>
</feature>
<dbReference type="Proteomes" id="UP000681720">
    <property type="component" value="Unassembled WGS sequence"/>
</dbReference>
<accession>A0A8S3DTK6</accession>
<name>A0A8S3DTK6_9BILA</name>
<proteinExistence type="predicted"/>
<organism evidence="1 2">
    <name type="scientific">Rotaria magnacalcarata</name>
    <dbReference type="NCBI Taxonomy" id="392030"/>
    <lineage>
        <taxon>Eukaryota</taxon>
        <taxon>Metazoa</taxon>
        <taxon>Spiralia</taxon>
        <taxon>Gnathifera</taxon>
        <taxon>Rotifera</taxon>
        <taxon>Eurotatoria</taxon>
        <taxon>Bdelloidea</taxon>
        <taxon>Philodinida</taxon>
        <taxon>Philodinidae</taxon>
        <taxon>Rotaria</taxon>
    </lineage>
</organism>
<gene>
    <name evidence="1" type="ORF">GIL414_LOCUS57413</name>
</gene>